<accession>A0ABT6MWB5</accession>
<dbReference type="Pfam" id="PF13410">
    <property type="entry name" value="GST_C_2"/>
    <property type="match status" value="1"/>
</dbReference>
<dbReference type="Pfam" id="PF02798">
    <property type="entry name" value="GST_N"/>
    <property type="match status" value="1"/>
</dbReference>
<organism evidence="3 4">
    <name type="scientific">Luteimonas composti</name>
    <dbReference type="NCBI Taxonomy" id="398257"/>
    <lineage>
        <taxon>Bacteria</taxon>
        <taxon>Pseudomonadati</taxon>
        <taxon>Pseudomonadota</taxon>
        <taxon>Gammaproteobacteria</taxon>
        <taxon>Lysobacterales</taxon>
        <taxon>Lysobacteraceae</taxon>
        <taxon>Luteimonas</taxon>
    </lineage>
</organism>
<evidence type="ECO:0000259" key="1">
    <source>
        <dbReference type="PROSITE" id="PS50404"/>
    </source>
</evidence>
<dbReference type="Gene3D" id="1.20.1050.10">
    <property type="match status" value="1"/>
</dbReference>
<evidence type="ECO:0000313" key="3">
    <source>
        <dbReference type="EMBL" id="MDH7454713.1"/>
    </source>
</evidence>
<dbReference type="PROSITE" id="PS50404">
    <property type="entry name" value="GST_NTER"/>
    <property type="match status" value="1"/>
</dbReference>
<dbReference type="SUPFAM" id="SSF52833">
    <property type="entry name" value="Thioredoxin-like"/>
    <property type="match status" value="1"/>
</dbReference>
<comment type="caution">
    <text evidence="3">The sequence shown here is derived from an EMBL/GenBank/DDBJ whole genome shotgun (WGS) entry which is preliminary data.</text>
</comment>
<dbReference type="InterPro" id="IPR036282">
    <property type="entry name" value="Glutathione-S-Trfase_C_sf"/>
</dbReference>
<sequence length="212" mass="22798">MTLKLFAAPMSSAVPVQHALAELGLDADIVQFDLASGEQKSPAYLAINPHGVVPTLVVDGTPLYEALAILQWLGDRHGVERGLWPASGTPQRLVALSWSTWAYVSYGALVSTLNFAQSPHADPRLHHAPLAADVLARLDAALGRLDAQLAKSPFLLGDDFSLADLIVASVVTYSTYCGVDAGGHANVQRWLQAFQARPAYRKVWMDEEVEAA</sequence>
<dbReference type="InterPro" id="IPR040079">
    <property type="entry name" value="Glutathione_S-Trfase"/>
</dbReference>
<keyword evidence="4" id="KW-1185">Reference proteome</keyword>
<dbReference type="PANTHER" id="PTHR44051:SF21">
    <property type="entry name" value="GLUTATHIONE S-TRANSFERASE FAMILY PROTEIN"/>
    <property type="match status" value="1"/>
</dbReference>
<protein>
    <submittedName>
        <fullName evidence="3">Glutathione S-transferase family protein</fullName>
    </submittedName>
</protein>
<dbReference type="SFLD" id="SFLDG00358">
    <property type="entry name" value="Main_(cytGST)"/>
    <property type="match status" value="1"/>
</dbReference>
<feature type="domain" description="GST N-terminal" evidence="1">
    <location>
        <begin position="1"/>
        <end position="81"/>
    </location>
</feature>
<dbReference type="SFLD" id="SFLDG01150">
    <property type="entry name" value="Main.1:_Beta-like"/>
    <property type="match status" value="1"/>
</dbReference>
<dbReference type="CDD" id="cd03057">
    <property type="entry name" value="GST_N_Beta"/>
    <property type="match status" value="1"/>
</dbReference>
<dbReference type="EMBL" id="JARYGX010000032">
    <property type="protein sequence ID" value="MDH7454713.1"/>
    <property type="molecule type" value="Genomic_DNA"/>
</dbReference>
<dbReference type="Proteomes" id="UP001160550">
    <property type="component" value="Unassembled WGS sequence"/>
</dbReference>
<dbReference type="SFLD" id="SFLDS00019">
    <property type="entry name" value="Glutathione_Transferase_(cytos"/>
    <property type="match status" value="1"/>
</dbReference>
<evidence type="ECO:0000313" key="4">
    <source>
        <dbReference type="Proteomes" id="UP001160550"/>
    </source>
</evidence>
<dbReference type="RefSeq" id="WP_280943941.1">
    <property type="nucleotide sequence ID" value="NZ_JARYGX010000032.1"/>
</dbReference>
<reference evidence="3" key="1">
    <citation type="journal article" date="2007" name="Int. J. Syst. Evol. Microbiol.">
        <title>Luteimonas composti sp. nov., a moderately thermophilic bacterium isolated from food waste.</title>
        <authorList>
            <person name="Young C.C."/>
            <person name="Kampfer P."/>
            <person name="Chen W.M."/>
            <person name="Yen W.S."/>
            <person name="Arun A.B."/>
            <person name="Lai W.A."/>
            <person name="Shen F.T."/>
            <person name="Rekha P.D."/>
            <person name="Lin K.Y."/>
            <person name="Chou J.H."/>
        </authorList>
    </citation>
    <scope>NUCLEOTIDE SEQUENCE</scope>
    <source>
        <strain evidence="3">CC-YY355</strain>
    </source>
</reference>
<dbReference type="InterPro" id="IPR036249">
    <property type="entry name" value="Thioredoxin-like_sf"/>
</dbReference>
<dbReference type="InterPro" id="IPR010987">
    <property type="entry name" value="Glutathione-S-Trfase_C-like"/>
</dbReference>
<gene>
    <name evidence="3" type="ORF">QF205_16820</name>
</gene>
<name>A0ABT6MWB5_9GAMM</name>
<dbReference type="PANTHER" id="PTHR44051">
    <property type="entry name" value="GLUTATHIONE S-TRANSFERASE-RELATED"/>
    <property type="match status" value="1"/>
</dbReference>
<reference evidence="3" key="2">
    <citation type="submission" date="2023-04" db="EMBL/GenBank/DDBJ databases">
        <authorList>
            <person name="Sun J.-Q."/>
        </authorList>
    </citation>
    <scope>NUCLEOTIDE SEQUENCE</scope>
    <source>
        <strain evidence="3">CC-YY355</strain>
    </source>
</reference>
<dbReference type="SUPFAM" id="SSF47616">
    <property type="entry name" value="GST C-terminal domain-like"/>
    <property type="match status" value="1"/>
</dbReference>
<dbReference type="Gene3D" id="3.40.30.10">
    <property type="entry name" value="Glutaredoxin"/>
    <property type="match status" value="1"/>
</dbReference>
<proteinExistence type="predicted"/>
<dbReference type="PROSITE" id="PS50405">
    <property type="entry name" value="GST_CTER"/>
    <property type="match status" value="1"/>
</dbReference>
<dbReference type="InterPro" id="IPR004045">
    <property type="entry name" value="Glutathione_S-Trfase_N"/>
</dbReference>
<evidence type="ECO:0000259" key="2">
    <source>
        <dbReference type="PROSITE" id="PS50405"/>
    </source>
</evidence>
<feature type="domain" description="GST C-terminal" evidence="2">
    <location>
        <begin position="88"/>
        <end position="212"/>
    </location>
</feature>